<name>A0A5B8MJL4_9CHLO</name>
<protein>
    <recommendedName>
        <fullName evidence="1">Ubiquitin-like domain-containing protein</fullName>
    </recommendedName>
</protein>
<gene>
    <name evidence="2" type="ORF">A3770_04p27920</name>
</gene>
<dbReference type="SUPFAM" id="SSF54236">
    <property type="entry name" value="Ubiquitin-like"/>
    <property type="match status" value="1"/>
</dbReference>
<evidence type="ECO:0000259" key="1">
    <source>
        <dbReference type="PROSITE" id="PS50053"/>
    </source>
</evidence>
<proteinExistence type="predicted"/>
<organism evidence="2 3">
    <name type="scientific">Chloropicon primus</name>
    <dbReference type="NCBI Taxonomy" id="1764295"/>
    <lineage>
        <taxon>Eukaryota</taxon>
        <taxon>Viridiplantae</taxon>
        <taxon>Chlorophyta</taxon>
        <taxon>Chloropicophyceae</taxon>
        <taxon>Chloropicales</taxon>
        <taxon>Chloropicaceae</taxon>
        <taxon>Chloropicon</taxon>
    </lineage>
</organism>
<dbReference type="Proteomes" id="UP000316726">
    <property type="component" value="Chromosome 4"/>
</dbReference>
<dbReference type="EMBL" id="CP031037">
    <property type="protein sequence ID" value="QDZ20274.1"/>
    <property type="molecule type" value="Genomic_DNA"/>
</dbReference>
<dbReference type="InterPro" id="IPR000626">
    <property type="entry name" value="Ubiquitin-like_dom"/>
</dbReference>
<dbReference type="PROSITE" id="PS50053">
    <property type="entry name" value="UBIQUITIN_2"/>
    <property type="match status" value="1"/>
</dbReference>
<reference evidence="2 3" key="1">
    <citation type="submission" date="2018-07" db="EMBL/GenBank/DDBJ databases">
        <title>The complete nuclear genome of the prasinophyte Chloropicon primus (CCMP1205).</title>
        <authorList>
            <person name="Pombert J.-F."/>
            <person name="Otis C."/>
            <person name="Turmel M."/>
            <person name="Lemieux C."/>
        </authorList>
    </citation>
    <scope>NUCLEOTIDE SEQUENCE [LARGE SCALE GENOMIC DNA]</scope>
    <source>
        <strain evidence="2 3">CCMP1205</strain>
    </source>
</reference>
<feature type="domain" description="Ubiquitin-like" evidence="1">
    <location>
        <begin position="29"/>
        <end position="103"/>
    </location>
</feature>
<keyword evidence="3" id="KW-1185">Reference proteome</keyword>
<accession>A0A5B8MJL4</accession>
<dbReference type="InterPro" id="IPR029071">
    <property type="entry name" value="Ubiquitin-like_domsf"/>
</dbReference>
<evidence type="ECO:0000313" key="3">
    <source>
        <dbReference type="Proteomes" id="UP000316726"/>
    </source>
</evidence>
<evidence type="ECO:0000313" key="2">
    <source>
        <dbReference type="EMBL" id="QDZ20274.1"/>
    </source>
</evidence>
<dbReference type="OrthoDB" id="508772at2759"/>
<dbReference type="Pfam" id="PF00240">
    <property type="entry name" value="ubiquitin"/>
    <property type="match status" value="1"/>
</dbReference>
<dbReference type="AlphaFoldDB" id="A0A5B8MJL4"/>
<dbReference type="CDD" id="cd17039">
    <property type="entry name" value="Ubl_ubiquitin_like"/>
    <property type="match status" value="1"/>
</dbReference>
<dbReference type="Gene3D" id="3.10.20.90">
    <property type="entry name" value="Phosphatidylinositol 3-kinase Catalytic Subunit, Chain A, domain 1"/>
    <property type="match status" value="1"/>
</dbReference>
<sequence>MATDESKQVAAGGELNMLDMVEEFSKRGNQIFVSMRKGKDYPPTCCDVRAQYEETILDLKKKVEEATGVPVDKQLLFWHFVELTEAYDNKTLLDLNLHTGFSLTGYDLTETPHYWPPVTQTPEGLKMVTKSTYPNEMPKKVITEGYVN</sequence>